<comment type="caution">
    <text evidence="3">The sequence shown here is derived from an EMBL/GenBank/DDBJ whole genome shotgun (WGS) entry which is preliminary data.</text>
</comment>
<keyword evidence="2" id="KW-0732">Signal</keyword>
<evidence type="ECO:0000313" key="3">
    <source>
        <dbReference type="EMBL" id="MTD93882.1"/>
    </source>
</evidence>
<evidence type="ECO:0000256" key="2">
    <source>
        <dbReference type="SAM" id="SignalP"/>
    </source>
</evidence>
<dbReference type="Proteomes" id="UP000440694">
    <property type="component" value="Unassembled WGS sequence"/>
</dbReference>
<keyword evidence="4" id="KW-1185">Reference proteome</keyword>
<accession>A0A6I3KJH1</accession>
<dbReference type="EMBL" id="WMBQ01000001">
    <property type="protein sequence ID" value="MTD93882.1"/>
    <property type="molecule type" value="Genomic_DNA"/>
</dbReference>
<sequence length="306" mass="33047">MTPRLMALAAALILAAGGAFAGAPVLTLSDTRPFGYFLGDAVQREVTLRVGPGDVLDTASLPRPGPLNYWLELSHADLTSSAEGDDTIYRLALTYQTFYAPLDTRRLTIPAFKIKVSGTTDAEITVPEFGFVTSPIRQLFADKGQSSDTATKLRPDGTAPRIATGAVRTAMLASGVTALVALAGLAWLNAWWPFHRRPARPFTEAARFLRSNVRRLDGATGYRVALLKLHRAFDIAAGRRVLSDDVGAFLGQHPEFAPFRADVERMFASSRQAFFANEVDQARETMPLSALSKLGDHLGAAERSAA</sequence>
<evidence type="ECO:0000256" key="1">
    <source>
        <dbReference type="SAM" id="Phobius"/>
    </source>
</evidence>
<dbReference type="RefSeq" id="WP_154738379.1">
    <property type="nucleotide sequence ID" value="NZ_WMBQ01000001.1"/>
</dbReference>
<proteinExistence type="predicted"/>
<feature type="transmembrane region" description="Helical" evidence="1">
    <location>
        <begin position="170"/>
        <end position="192"/>
    </location>
</feature>
<keyword evidence="1" id="KW-0812">Transmembrane</keyword>
<keyword evidence="1" id="KW-0472">Membrane</keyword>
<organism evidence="3 4">
    <name type="scientific">Hyphomicrobium album</name>
    <dbReference type="NCBI Taxonomy" id="2665159"/>
    <lineage>
        <taxon>Bacteria</taxon>
        <taxon>Pseudomonadati</taxon>
        <taxon>Pseudomonadota</taxon>
        <taxon>Alphaproteobacteria</taxon>
        <taxon>Hyphomicrobiales</taxon>
        <taxon>Hyphomicrobiaceae</taxon>
        <taxon>Hyphomicrobium</taxon>
    </lineage>
</organism>
<name>A0A6I3KJH1_9HYPH</name>
<feature type="signal peptide" evidence="2">
    <location>
        <begin position="1"/>
        <end position="21"/>
    </location>
</feature>
<feature type="chain" id="PRO_5026010336" evidence="2">
    <location>
        <begin position="22"/>
        <end position="306"/>
    </location>
</feature>
<protein>
    <submittedName>
        <fullName evidence="3">Nonribosomal peptide synthetase MxaA</fullName>
    </submittedName>
</protein>
<reference evidence="3 4" key="1">
    <citation type="submission" date="2019-11" db="EMBL/GenBank/DDBJ databases">
        <title>Identification of a novel strain.</title>
        <authorList>
            <person name="Xu Q."/>
            <person name="Wang G."/>
        </authorList>
    </citation>
    <scope>NUCLEOTIDE SEQUENCE [LARGE SCALE GENOMIC DNA]</scope>
    <source>
        <strain evidence="4">xq</strain>
    </source>
</reference>
<gene>
    <name evidence="3" type="ORF">GIW81_05980</name>
</gene>
<keyword evidence="1" id="KW-1133">Transmembrane helix</keyword>
<evidence type="ECO:0000313" key="4">
    <source>
        <dbReference type="Proteomes" id="UP000440694"/>
    </source>
</evidence>
<dbReference type="AlphaFoldDB" id="A0A6I3KJH1"/>